<keyword evidence="3" id="KW-1003">Cell membrane</keyword>
<comment type="caution">
    <text evidence="9">The sequence shown here is derived from an EMBL/GenBank/DDBJ whole genome shotgun (WGS) entry which is preliminary data.</text>
</comment>
<dbReference type="RefSeq" id="WP_006207862.1">
    <property type="nucleotide sequence ID" value="NZ_CP147845.1"/>
</dbReference>
<keyword evidence="10" id="KW-1185">Reference proteome</keyword>
<evidence type="ECO:0000259" key="8">
    <source>
        <dbReference type="Pfam" id="PF04239"/>
    </source>
</evidence>
<dbReference type="Gene3D" id="3.30.240.20">
    <property type="entry name" value="bsu07140 like domains"/>
    <property type="match status" value="2"/>
</dbReference>
<dbReference type="Pfam" id="PF04239">
    <property type="entry name" value="DUF421"/>
    <property type="match status" value="1"/>
</dbReference>
<proteinExistence type="inferred from homology"/>
<evidence type="ECO:0000256" key="3">
    <source>
        <dbReference type="ARBA" id="ARBA00022475"/>
    </source>
</evidence>
<feature type="transmembrane region" description="Helical" evidence="7">
    <location>
        <begin position="6"/>
        <end position="26"/>
    </location>
</feature>
<keyword evidence="6 7" id="KW-0472">Membrane</keyword>
<comment type="similarity">
    <text evidence="2">Belongs to the UPF0702 family.</text>
</comment>
<dbReference type="Proteomes" id="UP000076796">
    <property type="component" value="Unassembled WGS sequence"/>
</dbReference>
<dbReference type="InterPro" id="IPR007353">
    <property type="entry name" value="DUF421"/>
</dbReference>
<dbReference type="STRING" id="59843.A3958_11840"/>
<evidence type="ECO:0000256" key="7">
    <source>
        <dbReference type="SAM" id="Phobius"/>
    </source>
</evidence>
<dbReference type="GeneID" id="97558021"/>
<feature type="domain" description="YetF C-terminal" evidence="8">
    <location>
        <begin position="85"/>
        <end position="216"/>
    </location>
</feature>
<sequence>MELIKDLLVVLGRIYTIYPLLLAVTLFMGRRSVAELPVFDYIIILSLGSVIGADIADPHIEHIPTIFAIVAIGVLQKIGSVLLIKSRLIGKWMTFEPIIVIKDGQFLHKNLKKARYPIDNILQMLREDQIFDINTVDMAVLEPNGTLSVLKKMGKMTVTLEDLKLKRQDSGLSYAIIKEGRVQTITLQKLNLTGKWLENQLSEREILLDQVFFASLDEQMSLNITVYDKEIPVPPLYH</sequence>
<keyword evidence="4 7" id="KW-0812">Transmembrane</keyword>
<evidence type="ECO:0000256" key="6">
    <source>
        <dbReference type="ARBA" id="ARBA00023136"/>
    </source>
</evidence>
<name>A0A163JKV1_9BACL</name>
<dbReference type="AlphaFoldDB" id="A0A163JKV1"/>
<protein>
    <recommendedName>
        <fullName evidence="8">YetF C-terminal domain-containing protein</fullName>
    </recommendedName>
</protein>
<evidence type="ECO:0000256" key="1">
    <source>
        <dbReference type="ARBA" id="ARBA00004651"/>
    </source>
</evidence>
<feature type="transmembrane region" description="Helical" evidence="7">
    <location>
        <begin position="62"/>
        <end position="84"/>
    </location>
</feature>
<evidence type="ECO:0000256" key="4">
    <source>
        <dbReference type="ARBA" id="ARBA00022692"/>
    </source>
</evidence>
<evidence type="ECO:0000313" key="9">
    <source>
        <dbReference type="EMBL" id="KZS46644.1"/>
    </source>
</evidence>
<keyword evidence="5 7" id="KW-1133">Transmembrane helix</keyword>
<gene>
    <name evidence="9" type="ORF">AWU65_12300</name>
</gene>
<dbReference type="PANTHER" id="PTHR34582">
    <property type="entry name" value="UPF0702 TRANSMEMBRANE PROTEIN YCAP"/>
    <property type="match status" value="1"/>
</dbReference>
<evidence type="ECO:0000256" key="2">
    <source>
        <dbReference type="ARBA" id="ARBA00006448"/>
    </source>
</evidence>
<reference evidence="9" key="1">
    <citation type="journal article" date="2016" name="Genome Announc.">
        <title>Draft genomes of two strains of Paenibacillus glucanolyticus with capability to degrade lignocellulose.</title>
        <authorList>
            <person name="Mathews S.L."/>
            <person name="Pawlak J."/>
            <person name="Grunden A.M."/>
        </authorList>
    </citation>
    <scope>NUCLEOTIDE SEQUENCE [LARGE SCALE GENOMIC DNA]</scope>
    <source>
        <strain evidence="9">SLM1</strain>
    </source>
</reference>
<evidence type="ECO:0000313" key="10">
    <source>
        <dbReference type="Proteomes" id="UP000076796"/>
    </source>
</evidence>
<dbReference type="EMBL" id="LWMH01000001">
    <property type="protein sequence ID" value="KZS46644.1"/>
    <property type="molecule type" value="Genomic_DNA"/>
</dbReference>
<dbReference type="GO" id="GO:0005886">
    <property type="term" value="C:plasma membrane"/>
    <property type="evidence" value="ECO:0007669"/>
    <property type="project" value="UniProtKB-SubCell"/>
</dbReference>
<accession>A0A163JKV1</accession>
<dbReference type="OrthoDB" id="9778331at2"/>
<evidence type="ECO:0000256" key="5">
    <source>
        <dbReference type="ARBA" id="ARBA00022989"/>
    </source>
</evidence>
<organism evidence="9 10">
    <name type="scientific">Paenibacillus glucanolyticus</name>
    <dbReference type="NCBI Taxonomy" id="59843"/>
    <lineage>
        <taxon>Bacteria</taxon>
        <taxon>Bacillati</taxon>
        <taxon>Bacillota</taxon>
        <taxon>Bacilli</taxon>
        <taxon>Bacillales</taxon>
        <taxon>Paenibacillaceae</taxon>
        <taxon>Paenibacillus</taxon>
    </lineage>
</organism>
<comment type="subcellular location">
    <subcellularLocation>
        <location evidence="1">Cell membrane</location>
        <topology evidence="1">Multi-pass membrane protein</topology>
    </subcellularLocation>
</comment>
<dbReference type="InterPro" id="IPR023090">
    <property type="entry name" value="UPF0702_alpha/beta_dom_sf"/>
</dbReference>
<dbReference type="PANTHER" id="PTHR34582:SF6">
    <property type="entry name" value="UPF0702 TRANSMEMBRANE PROTEIN YCAP"/>
    <property type="match status" value="1"/>
</dbReference>